<dbReference type="AlphaFoldDB" id="A0A5C6CIF0"/>
<organism evidence="2 3">
    <name type="scientific">Novipirellula galeiformis</name>
    <dbReference type="NCBI Taxonomy" id="2528004"/>
    <lineage>
        <taxon>Bacteria</taxon>
        <taxon>Pseudomonadati</taxon>
        <taxon>Planctomycetota</taxon>
        <taxon>Planctomycetia</taxon>
        <taxon>Pirellulales</taxon>
        <taxon>Pirellulaceae</taxon>
        <taxon>Novipirellula</taxon>
    </lineage>
</organism>
<feature type="transmembrane region" description="Helical" evidence="1">
    <location>
        <begin position="64"/>
        <end position="85"/>
    </location>
</feature>
<dbReference type="EMBL" id="SJPT01000004">
    <property type="protein sequence ID" value="TWU22976.1"/>
    <property type="molecule type" value="Genomic_DNA"/>
</dbReference>
<comment type="caution">
    <text evidence="2">The sequence shown here is derived from an EMBL/GenBank/DDBJ whole genome shotgun (WGS) entry which is preliminary data.</text>
</comment>
<feature type="transmembrane region" description="Helical" evidence="1">
    <location>
        <begin position="97"/>
        <end position="118"/>
    </location>
</feature>
<evidence type="ECO:0000256" key="1">
    <source>
        <dbReference type="SAM" id="Phobius"/>
    </source>
</evidence>
<keyword evidence="3" id="KW-1185">Reference proteome</keyword>
<feature type="transmembrane region" description="Helical" evidence="1">
    <location>
        <begin position="12"/>
        <end position="33"/>
    </location>
</feature>
<gene>
    <name evidence="2" type="ORF">Pla52o_25100</name>
</gene>
<keyword evidence="1" id="KW-0472">Membrane</keyword>
<protein>
    <submittedName>
        <fullName evidence="2">Uncharacterized protein</fullName>
    </submittedName>
</protein>
<keyword evidence="1" id="KW-1133">Transmembrane helix</keyword>
<name>A0A5C6CIF0_9BACT</name>
<keyword evidence="1" id="KW-0812">Transmembrane</keyword>
<evidence type="ECO:0000313" key="3">
    <source>
        <dbReference type="Proteomes" id="UP000316304"/>
    </source>
</evidence>
<dbReference type="Proteomes" id="UP000316304">
    <property type="component" value="Unassembled WGS sequence"/>
</dbReference>
<reference evidence="2 3" key="1">
    <citation type="submission" date="2019-02" db="EMBL/GenBank/DDBJ databases">
        <title>Deep-cultivation of Planctomycetes and their phenomic and genomic characterization uncovers novel biology.</title>
        <authorList>
            <person name="Wiegand S."/>
            <person name="Jogler M."/>
            <person name="Boedeker C."/>
            <person name="Pinto D."/>
            <person name="Vollmers J."/>
            <person name="Rivas-Marin E."/>
            <person name="Kohn T."/>
            <person name="Peeters S.H."/>
            <person name="Heuer A."/>
            <person name="Rast P."/>
            <person name="Oberbeckmann S."/>
            <person name="Bunk B."/>
            <person name="Jeske O."/>
            <person name="Meyerdierks A."/>
            <person name="Storesund J.E."/>
            <person name="Kallscheuer N."/>
            <person name="Luecker S."/>
            <person name="Lage O.M."/>
            <person name="Pohl T."/>
            <person name="Merkel B.J."/>
            <person name="Hornburger P."/>
            <person name="Mueller R.-W."/>
            <person name="Bruemmer F."/>
            <person name="Labrenz M."/>
            <person name="Spormann A.M."/>
            <person name="Op Den Camp H."/>
            <person name="Overmann J."/>
            <person name="Amann R."/>
            <person name="Jetten M.S.M."/>
            <person name="Mascher T."/>
            <person name="Medema M.H."/>
            <person name="Devos D.P."/>
            <person name="Kaster A.-K."/>
            <person name="Ovreas L."/>
            <person name="Rohde M."/>
            <person name="Galperin M.Y."/>
            <person name="Jogler C."/>
        </authorList>
    </citation>
    <scope>NUCLEOTIDE SEQUENCE [LARGE SCALE GENOMIC DNA]</scope>
    <source>
        <strain evidence="2 3">Pla52o</strain>
    </source>
</reference>
<feature type="transmembrane region" description="Helical" evidence="1">
    <location>
        <begin position="133"/>
        <end position="156"/>
    </location>
</feature>
<proteinExistence type="predicted"/>
<sequence length="174" mass="18622">MSLRPDKVSGTITCVFGIALICFASFGLMIVALQRVMISAMPPMPQNPNGASVADAMRAIHGVWFIYLPIMIVGGIVYAVSGFYVRRGSFAARRVAQANAIVGYIWVVAYSISCYQIIGPPPDVLPEPASTVFQWFSIIVGALIGAAFPTGLLYLLSRPQNQGAKMAPEPAKQA</sequence>
<accession>A0A5C6CIF0</accession>
<evidence type="ECO:0000313" key="2">
    <source>
        <dbReference type="EMBL" id="TWU22976.1"/>
    </source>
</evidence>